<dbReference type="AlphaFoldDB" id="A0A1F6P9N2"/>
<dbReference type="Gene3D" id="2.160.10.10">
    <property type="entry name" value="Hexapeptide repeat proteins"/>
    <property type="match status" value="1"/>
</dbReference>
<dbReference type="Pfam" id="PF00483">
    <property type="entry name" value="NTP_transferase"/>
    <property type="match status" value="1"/>
</dbReference>
<dbReference type="SUPFAM" id="SSF53448">
    <property type="entry name" value="Nucleotide-diphospho-sugar transferases"/>
    <property type="match status" value="1"/>
</dbReference>
<evidence type="ECO:0000259" key="2">
    <source>
        <dbReference type="Pfam" id="PF25087"/>
    </source>
</evidence>
<accession>A0A1F6P9N2</accession>
<evidence type="ECO:0000313" key="4">
    <source>
        <dbReference type="Proteomes" id="UP000176634"/>
    </source>
</evidence>
<organism evidence="3 4">
    <name type="scientific">Candidatus Magasanikbacteria bacterium RIFOXYD1_FULL_40_23</name>
    <dbReference type="NCBI Taxonomy" id="1798705"/>
    <lineage>
        <taxon>Bacteria</taxon>
        <taxon>Candidatus Magasanikiibacteriota</taxon>
    </lineage>
</organism>
<evidence type="ECO:0000313" key="3">
    <source>
        <dbReference type="EMBL" id="OGH92895.1"/>
    </source>
</evidence>
<evidence type="ECO:0000259" key="1">
    <source>
        <dbReference type="Pfam" id="PF00483"/>
    </source>
</evidence>
<dbReference type="InterPro" id="IPR005835">
    <property type="entry name" value="NTP_transferase_dom"/>
</dbReference>
<dbReference type="PANTHER" id="PTHR42883">
    <property type="entry name" value="GLUCOSE-1-PHOSPHATE THYMIDYLTRANSFERASE"/>
    <property type="match status" value="1"/>
</dbReference>
<dbReference type="EMBL" id="MFRA01000005">
    <property type="protein sequence ID" value="OGH92895.1"/>
    <property type="molecule type" value="Genomic_DNA"/>
</dbReference>
<comment type="caution">
    <text evidence="3">The sequence shown here is derived from an EMBL/GenBank/DDBJ whole genome shotgun (WGS) entry which is preliminary data.</text>
</comment>
<dbReference type="PANTHER" id="PTHR42883:SF2">
    <property type="entry name" value="THYMIDYLYLTRANSFERASE"/>
    <property type="match status" value="1"/>
</dbReference>
<dbReference type="Proteomes" id="UP000176634">
    <property type="component" value="Unassembled WGS sequence"/>
</dbReference>
<protein>
    <submittedName>
        <fullName evidence="3">Glucose-1-phosphate thymidylyltransferase</fullName>
    </submittedName>
</protein>
<dbReference type="Pfam" id="PF25087">
    <property type="entry name" value="GMPPB_C"/>
    <property type="match status" value="1"/>
</dbReference>
<dbReference type="InterPro" id="IPR029044">
    <property type="entry name" value="Nucleotide-diphossugar_trans"/>
</dbReference>
<keyword evidence="3" id="KW-0808">Transferase</keyword>
<dbReference type="NCBIfam" id="TIGR01208">
    <property type="entry name" value="rmlA_long"/>
    <property type="match status" value="1"/>
</dbReference>
<dbReference type="InterPro" id="IPR005908">
    <property type="entry name" value="G1P_thy_trans_l"/>
</dbReference>
<gene>
    <name evidence="3" type="ORF">A2563_04490</name>
</gene>
<proteinExistence type="predicted"/>
<sequence length="360" mass="39276">MQIKKAILTGGGRATRLRPVTSTMNKHLIPLANKPMIFHVIEKAVEAGVEEIFINTNPGETELQKYIGDGGHWGVKITFFEQEGGPQGVAHVVKQAEKFIGNDPFLFFLSDNVILGSLKGFVDEFVNGNYDCMLALSKVEDPERFGVPVLDANGKLTDVIEKPKNPPNNFAVTGIYLYGPNVFFKAFDHIQKSDRGEYEISSIHSDLLKNNLKVGYKEITGWWKDTGKPEDLIVANQLLMEEITAENFKVEGQIEAGAQVGDKVRIGVGTTVNKNVKIIGPALIGENCTLEDCIIGPNATIGTGSTIKQAQIKNSIILSKCRIVGEIKLSDSIVGSGVTVAKSQSDYQKMILGENTLVEL</sequence>
<dbReference type="GO" id="GO:0016740">
    <property type="term" value="F:transferase activity"/>
    <property type="evidence" value="ECO:0007669"/>
    <property type="project" value="UniProtKB-KW"/>
</dbReference>
<dbReference type="STRING" id="1798705.A2563_04490"/>
<dbReference type="Gene3D" id="3.90.550.10">
    <property type="entry name" value="Spore Coat Polysaccharide Biosynthesis Protein SpsA, Chain A"/>
    <property type="match status" value="1"/>
</dbReference>
<dbReference type="InterPro" id="IPR056729">
    <property type="entry name" value="GMPPB_C"/>
</dbReference>
<feature type="domain" description="Nucleotidyl transferase" evidence="1">
    <location>
        <begin position="5"/>
        <end position="240"/>
    </location>
</feature>
<feature type="domain" description="Mannose-1-phosphate guanyltransferase C-terminal" evidence="2">
    <location>
        <begin position="278"/>
        <end position="358"/>
    </location>
</feature>
<name>A0A1F6P9N2_9BACT</name>
<reference evidence="3 4" key="1">
    <citation type="journal article" date="2016" name="Nat. Commun.">
        <title>Thousands of microbial genomes shed light on interconnected biogeochemical processes in an aquifer system.</title>
        <authorList>
            <person name="Anantharaman K."/>
            <person name="Brown C.T."/>
            <person name="Hug L.A."/>
            <person name="Sharon I."/>
            <person name="Castelle C.J."/>
            <person name="Probst A.J."/>
            <person name="Thomas B.C."/>
            <person name="Singh A."/>
            <person name="Wilkins M.J."/>
            <person name="Karaoz U."/>
            <person name="Brodie E.L."/>
            <person name="Williams K.H."/>
            <person name="Hubbard S.S."/>
            <person name="Banfield J.F."/>
        </authorList>
    </citation>
    <scope>NUCLEOTIDE SEQUENCE [LARGE SCALE GENOMIC DNA]</scope>
</reference>